<gene>
    <name evidence="2" type="ORF">DU75_10650</name>
</gene>
<dbReference type="AlphaFoldDB" id="A0A0F8Q1D3"/>
<comment type="caution">
    <text evidence="2">The sequence shown here is derived from an EMBL/GenBank/DDBJ whole genome shotgun (WGS) entry which is preliminary data.</text>
</comment>
<sequence>MNNYSNMSGFSFKNSIESLKLEEARRKMGTSATNSYNMGMTSSTGTSTMGMTNNTMSGVNMTSYSSVPSLTNSTSTGYSEIQKAKQQMNQFS</sequence>
<proteinExistence type="predicted"/>
<accession>A0A0F8Q1D3</accession>
<name>A0A0F8Q1D3_METMZ</name>
<feature type="region of interest" description="Disordered" evidence="1">
    <location>
        <begin position="25"/>
        <end position="54"/>
    </location>
</feature>
<dbReference type="PATRIC" id="fig|2209.54.peg.2271"/>
<feature type="region of interest" description="Disordered" evidence="1">
    <location>
        <begin position="69"/>
        <end position="92"/>
    </location>
</feature>
<protein>
    <submittedName>
        <fullName evidence="2">Uncharacterized protein</fullName>
    </submittedName>
</protein>
<feature type="compositionally biased region" description="Low complexity" evidence="1">
    <location>
        <begin position="37"/>
        <end position="54"/>
    </location>
</feature>
<evidence type="ECO:0000313" key="2">
    <source>
        <dbReference type="EMBL" id="KKH68748.1"/>
    </source>
</evidence>
<evidence type="ECO:0000313" key="3">
    <source>
        <dbReference type="Proteomes" id="UP000034692"/>
    </source>
</evidence>
<dbReference type="Proteomes" id="UP000034692">
    <property type="component" value="Unassembled WGS sequence"/>
</dbReference>
<reference evidence="2 3" key="1">
    <citation type="journal article" date="2015" name="ISME J.">
        <title>Genomic and phenotypic differentiation among Methanosarcina mazei populations from Columbia River sediment.</title>
        <authorList>
            <person name="Youngblut N.D."/>
            <person name="Wirth J.S."/>
            <person name="Henriksen J.R."/>
            <person name="Smith M."/>
            <person name="Simon H."/>
            <person name="Metcalf W.W."/>
            <person name="Whitaker R.J."/>
        </authorList>
    </citation>
    <scope>NUCLEOTIDE SEQUENCE [LARGE SCALE GENOMIC DNA]</scope>
    <source>
        <strain evidence="2 3">1.H.A.2.7</strain>
    </source>
</reference>
<organism evidence="2 3">
    <name type="scientific">Methanosarcina mazei</name>
    <name type="common">Methanosarcina frisia</name>
    <dbReference type="NCBI Taxonomy" id="2209"/>
    <lineage>
        <taxon>Archaea</taxon>
        <taxon>Methanobacteriati</taxon>
        <taxon>Methanobacteriota</taxon>
        <taxon>Stenosarchaea group</taxon>
        <taxon>Methanomicrobia</taxon>
        <taxon>Methanosarcinales</taxon>
        <taxon>Methanosarcinaceae</taxon>
        <taxon>Methanosarcina</taxon>
    </lineage>
</organism>
<evidence type="ECO:0000256" key="1">
    <source>
        <dbReference type="SAM" id="MobiDB-lite"/>
    </source>
</evidence>
<dbReference type="EMBL" id="JJQO01000050">
    <property type="protein sequence ID" value="KKH68748.1"/>
    <property type="molecule type" value="Genomic_DNA"/>
</dbReference>
<dbReference type="RefSeq" id="WP_048042352.1">
    <property type="nucleotide sequence ID" value="NZ_JJQO01000050.1"/>
</dbReference>